<dbReference type="OrthoDB" id="283454at2"/>
<dbReference type="Proteomes" id="UP000003688">
    <property type="component" value="Unassembled WGS sequence"/>
</dbReference>
<keyword evidence="2" id="KW-1185">Reference proteome</keyword>
<gene>
    <name evidence="1" type="ORF">Cflav_PD6489</name>
</gene>
<organism evidence="1 2">
    <name type="scientific">Pedosphaera parvula (strain Ellin514)</name>
    <dbReference type="NCBI Taxonomy" id="320771"/>
    <lineage>
        <taxon>Bacteria</taxon>
        <taxon>Pseudomonadati</taxon>
        <taxon>Verrucomicrobiota</taxon>
        <taxon>Pedosphaerae</taxon>
        <taxon>Pedosphaerales</taxon>
        <taxon>Pedosphaeraceae</taxon>
        <taxon>Pedosphaera</taxon>
    </lineage>
</organism>
<dbReference type="EMBL" id="ABOX02000006">
    <property type="protein sequence ID" value="EEF62212.1"/>
    <property type="molecule type" value="Genomic_DNA"/>
</dbReference>
<dbReference type="RefSeq" id="WP_007413964.1">
    <property type="nucleotide sequence ID" value="NZ_ABOX02000006.1"/>
</dbReference>
<sequence>MRYLVKARVKSGHERALLQAIKDGSLGRGSVAGDEYQYDMEQARVDHDGTAQWVETCFCATPLEEERPYWEKYFDLISIKDAHSRRNCRHENGTEPWACCDCDCTKKLESKLKQWGESFLATLQEQKEKSGEK</sequence>
<dbReference type="STRING" id="320771.Cflav_PD6489"/>
<protein>
    <submittedName>
        <fullName evidence="1">Uncharacterized protein</fullName>
    </submittedName>
</protein>
<evidence type="ECO:0000313" key="1">
    <source>
        <dbReference type="EMBL" id="EEF62212.1"/>
    </source>
</evidence>
<proteinExistence type="predicted"/>
<comment type="caution">
    <text evidence="1">The sequence shown here is derived from an EMBL/GenBank/DDBJ whole genome shotgun (WGS) entry which is preliminary data.</text>
</comment>
<evidence type="ECO:0000313" key="2">
    <source>
        <dbReference type="Proteomes" id="UP000003688"/>
    </source>
</evidence>
<name>B9XDR6_PEDPL</name>
<dbReference type="AlphaFoldDB" id="B9XDR6"/>
<reference evidence="1 2" key="1">
    <citation type="journal article" date="2011" name="J. Bacteriol.">
        <title>Genome sequence of 'Pedosphaera parvula' Ellin514, an aerobic Verrucomicrobial isolate from pasture soil.</title>
        <authorList>
            <person name="Kant R."/>
            <person name="van Passel M.W."/>
            <person name="Sangwan P."/>
            <person name="Palva A."/>
            <person name="Lucas S."/>
            <person name="Copeland A."/>
            <person name="Lapidus A."/>
            <person name="Glavina Del Rio T."/>
            <person name="Dalin E."/>
            <person name="Tice H."/>
            <person name="Bruce D."/>
            <person name="Goodwin L."/>
            <person name="Pitluck S."/>
            <person name="Chertkov O."/>
            <person name="Larimer F.W."/>
            <person name="Land M.L."/>
            <person name="Hauser L."/>
            <person name="Brettin T.S."/>
            <person name="Detter J.C."/>
            <person name="Han S."/>
            <person name="de Vos W.M."/>
            <person name="Janssen P.H."/>
            <person name="Smidt H."/>
        </authorList>
    </citation>
    <scope>NUCLEOTIDE SEQUENCE [LARGE SCALE GENOMIC DNA]</scope>
    <source>
        <strain evidence="1 2">Ellin514</strain>
    </source>
</reference>
<accession>B9XDR6</accession>